<evidence type="ECO:0000256" key="1">
    <source>
        <dbReference type="ARBA" id="ARBA00006538"/>
    </source>
</evidence>
<dbReference type="InterPro" id="IPR029069">
    <property type="entry name" value="HotDog_dom_sf"/>
</dbReference>
<name>A0A3L8P1L4_9ACTN</name>
<dbReference type="RefSeq" id="WP_121806358.1">
    <property type="nucleotide sequence ID" value="NZ_RDBE01000007.1"/>
</dbReference>
<evidence type="ECO:0000256" key="3">
    <source>
        <dbReference type="ARBA" id="ARBA00022801"/>
    </source>
</evidence>
<dbReference type="GO" id="GO:0006637">
    <property type="term" value="P:acyl-CoA metabolic process"/>
    <property type="evidence" value="ECO:0007669"/>
    <property type="project" value="InterPro"/>
</dbReference>
<reference evidence="10 11" key="1">
    <citation type="submission" date="2018-10" db="EMBL/GenBank/DDBJ databases">
        <title>Marmoricola sp. 4Q3S-7 whole genome shotgun sequence.</title>
        <authorList>
            <person name="Li F."/>
        </authorList>
    </citation>
    <scope>NUCLEOTIDE SEQUENCE [LARGE SCALE GENOMIC DNA]</scope>
    <source>
        <strain evidence="10 11">4Q3S-7</strain>
    </source>
</reference>
<dbReference type="AlphaFoldDB" id="A0A3L8P1L4"/>
<proteinExistence type="inferred from homology"/>
<keyword evidence="4" id="KW-0443">Lipid metabolism</keyword>
<dbReference type="InterPro" id="IPR049449">
    <property type="entry name" value="TesB_ACOT8-like_N"/>
</dbReference>
<protein>
    <recommendedName>
        <fullName evidence="6">Acyl-CoA thioesterase 2</fullName>
    </recommendedName>
    <alternativeName>
        <fullName evidence="7">Thioesterase II</fullName>
    </alternativeName>
</protein>
<dbReference type="Proteomes" id="UP000281708">
    <property type="component" value="Unassembled WGS sequence"/>
</dbReference>
<comment type="catalytic activity">
    <reaction evidence="5">
        <text>a fatty acyl-CoA + H2O = a fatty acid + CoA + H(+)</text>
        <dbReference type="Rhea" id="RHEA:16781"/>
        <dbReference type="ChEBI" id="CHEBI:15377"/>
        <dbReference type="ChEBI" id="CHEBI:15378"/>
        <dbReference type="ChEBI" id="CHEBI:28868"/>
        <dbReference type="ChEBI" id="CHEBI:57287"/>
        <dbReference type="ChEBI" id="CHEBI:77636"/>
        <dbReference type="EC" id="3.1.2.20"/>
    </reaction>
    <physiologicalReaction direction="left-to-right" evidence="5">
        <dbReference type="Rhea" id="RHEA:16782"/>
    </physiologicalReaction>
</comment>
<evidence type="ECO:0000313" key="10">
    <source>
        <dbReference type="EMBL" id="RLV49256.1"/>
    </source>
</evidence>
<comment type="caution">
    <text evidence="10">The sequence shown here is derived from an EMBL/GenBank/DDBJ whole genome shotgun (WGS) entry which is preliminary data.</text>
</comment>
<keyword evidence="11" id="KW-1185">Reference proteome</keyword>
<dbReference type="CDD" id="cd03445">
    <property type="entry name" value="Thioesterase_II_repeat2"/>
    <property type="match status" value="1"/>
</dbReference>
<dbReference type="GO" id="GO:0009062">
    <property type="term" value="P:fatty acid catabolic process"/>
    <property type="evidence" value="ECO:0007669"/>
    <property type="project" value="TreeGrafter"/>
</dbReference>
<organism evidence="10 11">
    <name type="scientific">Nocardioides mangrovicus</name>
    <dbReference type="NCBI Taxonomy" id="2478913"/>
    <lineage>
        <taxon>Bacteria</taxon>
        <taxon>Bacillati</taxon>
        <taxon>Actinomycetota</taxon>
        <taxon>Actinomycetes</taxon>
        <taxon>Propionibacteriales</taxon>
        <taxon>Nocardioidaceae</taxon>
        <taxon>Nocardioides</taxon>
    </lineage>
</organism>
<evidence type="ECO:0000256" key="4">
    <source>
        <dbReference type="ARBA" id="ARBA00023098"/>
    </source>
</evidence>
<dbReference type="Pfam" id="PF02551">
    <property type="entry name" value="Acyl_CoA_thio"/>
    <property type="match status" value="1"/>
</dbReference>
<sequence>MPHSVEELVGLLDLERIDDNLFRGTQPDTSRQRVFGGQVAAQSLVAASRTVDAEHHVHSLHSYFLRPGDPAVPIVYDVDDLRDGRSFTTRRVAARQHGQEIYFQTVSYQIDEDGLDHQDAMPDVTPPQECPQLSDLFRDHAPEAAEEWDKEWAALDIRWAGDSSESGGLAPDQHPARNRLWVRINGELPDDPTLHDAVFTYASDLTLLAVSLVPHRIMIGSPKLMPASLDHAMWFHRRFRADRWWLYDQVSPSASGARGFAVARVFTESGVLGASVAQEGLIRVRTR</sequence>
<dbReference type="PANTHER" id="PTHR11066:SF34">
    <property type="entry name" value="ACYL-COENZYME A THIOESTERASE 8"/>
    <property type="match status" value="1"/>
</dbReference>
<comment type="subunit">
    <text evidence="2">Homotetramer.</text>
</comment>
<feature type="domain" description="Acyl-CoA thioesterase-like N-terminal HotDog" evidence="9">
    <location>
        <begin position="31"/>
        <end position="101"/>
    </location>
</feature>
<dbReference type="SUPFAM" id="SSF54637">
    <property type="entry name" value="Thioesterase/thiol ester dehydrase-isomerase"/>
    <property type="match status" value="2"/>
</dbReference>
<dbReference type="InterPro" id="IPR042171">
    <property type="entry name" value="Acyl-CoA_hotdog"/>
</dbReference>
<accession>A0A3L8P1L4</accession>
<evidence type="ECO:0000256" key="6">
    <source>
        <dbReference type="ARBA" id="ARBA00071120"/>
    </source>
</evidence>
<evidence type="ECO:0000256" key="2">
    <source>
        <dbReference type="ARBA" id="ARBA00011881"/>
    </source>
</evidence>
<evidence type="ECO:0000313" key="11">
    <source>
        <dbReference type="Proteomes" id="UP000281708"/>
    </source>
</evidence>
<dbReference type="GO" id="GO:0047617">
    <property type="term" value="F:fatty acyl-CoA hydrolase activity"/>
    <property type="evidence" value="ECO:0007669"/>
    <property type="project" value="UniProtKB-EC"/>
</dbReference>
<comment type="similarity">
    <text evidence="1">Belongs to the C/M/P thioester hydrolase family.</text>
</comment>
<dbReference type="EMBL" id="RDBE01000007">
    <property type="protein sequence ID" value="RLV49256.1"/>
    <property type="molecule type" value="Genomic_DNA"/>
</dbReference>
<keyword evidence="3" id="KW-0378">Hydrolase</keyword>
<dbReference type="PANTHER" id="PTHR11066">
    <property type="entry name" value="ACYL-COA THIOESTERASE"/>
    <property type="match status" value="1"/>
</dbReference>
<evidence type="ECO:0000256" key="7">
    <source>
        <dbReference type="ARBA" id="ARBA00079653"/>
    </source>
</evidence>
<dbReference type="Pfam" id="PF13622">
    <property type="entry name" value="4HBT_3"/>
    <property type="match status" value="1"/>
</dbReference>
<evidence type="ECO:0000259" key="8">
    <source>
        <dbReference type="Pfam" id="PF02551"/>
    </source>
</evidence>
<evidence type="ECO:0000259" key="9">
    <source>
        <dbReference type="Pfam" id="PF13622"/>
    </source>
</evidence>
<gene>
    <name evidence="10" type="ORF">D9V37_11965</name>
</gene>
<dbReference type="InterPro" id="IPR003703">
    <property type="entry name" value="Acyl_CoA_thio"/>
</dbReference>
<dbReference type="FunFam" id="2.40.160.210:FF:000001">
    <property type="entry name" value="Acyl-CoA thioesterase II"/>
    <property type="match status" value="1"/>
</dbReference>
<feature type="domain" description="Acyl-CoA thioesterase 2 C-terminal" evidence="8">
    <location>
        <begin position="176"/>
        <end position="281"/>
    </location>
</feature>
<dbReference type="Gene3D" id="2.40.160.210">
    <property type="entry name" value="Acyl-CoA thioesterase, double hotdog domain"/>
    <property type="match status" value="1"/>
</dbReference>
<dbReference type="InterPro" id="IPR025652">
    <property type="entry name" value="TesB_C"/>
</dbReference>
<evidence type="ECO:0000256" key="5">
    <source>
        <dbReference type="ARBA" id="ARBA00050943"/>
    </source>
</evidence>
<dbReference type="CDD" id="cd03444">
    <property type="entry name" value="Thioesterase_II_repeat1"/>
    <property type="match status" value="1"/>
</dbReference>
<dbReference type="OrthoDB" id="9781019at2"/>